<name>A0A5B1BNH5_MYCSI</name>
<dbReference type="Pfam" id="PF00550">
    <property type="entry name" value="PP-binding"/>
    <property type="match status" value="1"/>
</dbReference>
<dbReference type="SMART" id="SM01294">
    <property type="entry name" value="PKS_PP_betabranch"/>
    <property type="match status" value="1"/>
</dbReference>
<dbReference type="OrthoDB" id="2472181at2"/>
<dbReference type="EMBL" id="VTZN01000064">
    <property type="protein sequence ID" value="KAA1249956.1"/>
    <property type="molecule type" value="Genomic_DNA"/>
</dbReference>
<proteinExistence type="inferred from homology"/>
<protein>
    <submittedName>
        <fullName evidence="6">Alpha/beta fold hydrolase</fullName>
    </submittedName>
</protein>
<evidence type="ECO:0000313" key="7">
    <source>
        <dbReference type="Proteomes" id="UP000324701"/>
    </source>
</evidence>
<dbReference type="Proteomes" id="UP000324701">
    <property type="component" value="Unassembled WGS sequence"/>
</dbReference>
<dbReference type="InterPro" id="IPR029058">
    <property type="entry name" value="AB_hydrolase_fold"/>
</dbReference>
<evidence type="ECO:0000256" key="3">
    <source>
        <dbReference type="ARBA" id="ARBA00022450"/>
    </source>
</evidence>
<dbReference type="GO" id="GO:0031177">
    <property type="term" value="F:phosphopantetheine binding"/>
    <property type="evidence" value="ECO:0007669"/>
    <property type="project" value="InterPro"/>
</dbReference>
<dbReference type="InterPro" id="IPR006162">
    <property type="entry name" value="Ppantetheine_attach_site"/>
</dbReference>
<dbReference type="GO" id="GO:0016787">
    <property type="term" value="F:hydrolase activity"/>
    <property type="evidence" value="ECO:0007669"/>
    <property type="project" value="UniProtKB-KW"/>
</dbReference>
<comment type="similarity">
    <text evidence="2">Belongs to the ATP-dependent AMP-binding enzyme family.</text>
</comment>
<evidence type="ECO:0000256" key="2">
    <source>
        <dbReference type="ARBA" id="ARBA00006432"/>
    </source>
</evidence>
<feature type="domain" description="Carrier" evidence="5">
    <location>
        <begin position="150"/>
        <end position="225"/>
    </location>
</feature>
<dbReference type="FunFam" id="3.30.300.30:FF:000010">
    <property type="entry name" value="Enterobactin synthetase component F"/>
    <property type="match status" value="1"/>
</dbReference>
<dbReference type="InterPro" id="IPR036736">
    <property type="entry name" value="ACP-like_sf"/>
</dbReference>
<dbReference type="AlphaFoldDB" id="A0A5B1BNH5"/>
<feature type="non-terminal residue" evidence="6">
    <location>
        <position position="1"/>
    </location>
</feature>
<dbReference type="SUPFAM" id="SSF47336">
    <property type="entry name" value="ACP-like"/>
    <property type="match status" value="1"/>
</dbReference>
<evidence type="ECO:0000313" key="6">
    <source>
        <dbReference type="EMBL" id="KAA1249956.1"/>
    </source>
</evidence>
<evidence type="ECO:0000256" key="1">
    <source>
        <dbReference type="ARBA" id="ARBA00001957"/>
    </source>
</evidence>
<accession>A0A5B1BNH5</accession>
<dbReference type="GO" id="GO:0043041">
    <property type="term" value="P:amino acid activation for nonribosomal peptide biosynthetic process"/>
    <property type="evidence" value="ECO:0007669"/>
    <property type="project" value="TreeGrafter"/>
</dbReference>
<dbReference type="SUPFAM" id="SSF53474">
    <property type="entry name" value="alpha/beta-Hydrolases"/>
    <property type="match status" value="1"/>
</dbReference>
<dbReference type="SUPFAM" id="SSF56801">
    <property type="entry name" value="Acetyl-CoA synthetase-like"/>
    <property type="match status" value="1"/>
</dbReference>
<dbReference type="InterPro" id="IPR009081">
    <property type="entry name" value="PP-bd_ACP"/>
</dbReference>
<dbReference type="PANTHER" id="PTHR45527:SF1">
    <property type="entry name" value="FATTY ACID SYNTHASE"/>
    <property type="match status" value="1"/>
</dbReference>
<evidence type="ECO:0000256" key="4">
    <source>
        <dbReference type="ARBA" id="ARBA00022553"/>
    </source>
</evidence>
<dbReference type="GO" id="GO:0044550">
    <property type="term" value="P:secondary metabolite biosynthetic process"/>
    <property type="evidence" value="ECO:0007669"/>
    <property type="project" value="TreeGrafter"/>
</dbReference>
<dbReference type="Pfam" id="PF00975">
    <property type="entry name" value="Thioesterase"/>
    <property type="match status" value="1"/>
</dbReference>
<dbReference type="PROSITE" id="PS00012">
    <property type="entry name" value="PHOSPHOPANTETHEINE"/>
    <property type="match status" value="1"/>
</dbReference>
<dbReference type="Pfam" id="PF13193">
    <property type="entry name" value="AMP-binding_C"/>
    <property type="match status" value="1"/>
</dbReference>
<dbReference type="FunFam" id="1.10.1200.10:FF:000005">
    <property type="entry name" value="Nonribosomal peptide synthetase 1"/>
    <property type="match status" value="1"/>
</dbReference>
<gene>
    <name evidence="6" type="ORF">F0Q45_12160</name>
</gene>
<dbReference type="InterPro" id="IPR020806">
    <property type="entry name" value="PKS_PP-bd"/>
</dbReference>
<dbReference type="Gene3D" id="2.30.38.10">
    <property type="entry name" value="Luciferase, Domain 3"/>
    <property type="match status" value="1"/>
</dbReference>
<sequence length="463" mass="49794">QPGMTASRFVACPFGGAGARGERMYRTGDVVRWNAQGDLEFVGRADGQVKIRGHRVECAEVAAALSDHPGVTQAVVIPREDGPGGKRLVGYVTGPVDPTEVRARLNDLLPSYLVPAAVLVLEALPLTANGKLDTRALPAPHYVDSAGYRAPTTPVQEMLSGLYAQVLGIERVGIDESFFDLGGDSLLSMRLVAAINTALGTDLKVRVLFEAPTIESLSRRLDAAGSSAEVMPVETLKDGVGVPLFCLPPGGGLSWPYRGLGDYLDCPVIGLQQDPDIGQSIRELAKYYAQTIQALHPEGPYHLLGWSFGGGVAHQVAVELRRQGCVVARLIVLDPTALDAPVLEPLTERDVLEMAHRQYGPDFAPPSRQLVQTIIRNVNNNAVLQSQHVPEVFDGDMIIFSARSGNIGLSPRKRWRPYVSGSITEHPVDCTHDQMLTPAALKSFGYQIAAALRANEVHRGPAT</sequence>
<dbReference type="InterPro" id="IPR001031">
    <property type="entry name" value="Thioesterase"/>
</dbReference>
<dbReference type="InterPro" id="IPR025110">
    <property type="entry name" value="AMP-bd_C"/>
</dbReference>
<keyword evidence="4" id="KW-0597">Phosphoprotein</keyword>
<comment type="caution">
    <text evidence="6">The sequence shown here is derived from an EMBL/GenBank/DDBJ whole genome shotgun (WGS) entry which is preliminary data.</text>
</comment>
<dbReference type="SMART" id="SM00823">
    <property type="entry name" value="PKS_PP"/>
    <property type="match status" value="1"/>
</dbReference>
<evidence type="ECO:0000259" key="5">
    <source>
        <dbReference type="PROSITE" id="PS50075"/>
    </source>
</evidence>
<keyword evidence="6" id="KW-0378">Hydrolase</keyword>
<dbReference type="GO" id="GO:0005829">
    <property type="term" value="C:cytosol"/>
    <property type="evidence" value="ECO:0007669"/>
    <property type="project" value="TreeGrafter"/>
</dbReference>
<dbReference type="Gene3D" id="3.30.300.30">
    <property type="match status" value="1"/>
</dbReference>
<dbReference type="PANTHER" id="PTHR45527">
    <property type="entry name" value="NONRIBOSOMAL PEPTIDE SYNTHETASE"/>
    <property type="match status" value="1"/>
</dbReference>
<dbReference type="Gene3D" id="3.40.50.1820">
    <property type="entry name" value="alpha/beta hydrolase"/>
    <property type="match status" value="1"/>
</dbReference>
<reference evidence="6 7" key="1">
    <citation type="submission" date="2019-09" db="EMBL/GenBank/DDBJ databases">
        <title>Report of infection by Mycobacterium simiae a patient suffering from pulmonary tuberculosis.</title>
        <authorList>
            <person name="Mohanty P.S."/>
            <person name="Bansal A.K."/>
            <person name="Singh H."/>
            <person name="Sharma S."/>
            <person name="Patil S.A."/>
            <person name="Upadhaya P."/>
            <person name="Singh P.K."/>
            <person name="Kumar D."/>
            <person name="Kumar S."/>
            <person name="Singh R.K."/>
            <person name="Chaudhary B."/>
        </authorList>
    </citation>
    <scope>NUCLEOTIDE SEQUENCE [LARGE SCALE GENOMIC DNA]</scope>
    <source>
        <strain evidence="6 7">JAL-560-SIM</strain>
    </source>
</reference>
<comment type="cofactor">
    <cofactor evidence="1">
        <name>pantetheine 4'-phosphate</name>
        <dbReference type="ChEBI" id="CHEBI:47942"/>
    </cofactor>
</comment>
<dbReference type="InterPro" id="IPR045851">
    <property type="entry name" value="AMP-bd_C_sf"/>
</dbReference>
<keyword evidence="3" id="KW-0596">Phosphopantetheine</keyword>
<keyword evidence="7" id="KW-1185">Reference proteome</keyword>
<dbReference type="RefSeq" id="WP_149654198.1">
    <property type="nucleotide sequence ID" value="NZ_VTZN01000064.1"/>
</dbReference>
<organism evidence="6 7">
    <name type="scientific">Mycobacterium simiae</name>
    <name type="common">Mycobacterium habana</name>
    <dbReference type="NCBI Taxonomy" id="1784"/>
    <lineage>
        <taxon>Bacteria</taxon>
        <taxon>Bacillati</taxon>
        <taxon>Actinomycetota</taxon>
        <taxon>Actinomycetes</taxon>
        <taxon>Mycobacteriales</taxon>
        <taxon>Mycobacteriaceae</taxon>
        <taxon>Mycobacterium</taxon>
        <taxon>Mycobacterium simiae complex</taxon>
    </lineage>
</organism>
<dbReference type="PROSITE" id="PS50075">
    <property type="entry name" value="CARRIER"/>
    <property type="match status" value="1"/>
</dbReference>